<dbReference type="PRINTS" id="PR00032">
    <property type="entry name" value="HTHARAC"/>
</dbReference>
<dbReference type="RefSeq" id="WP_309939377.1">
    <property type="nucleotide sequence ID" value="NZ_AP025305.1"/>
</dbReference>
<dbReference type="PANTHER" id="PTHR43280">
    <property type="entry name" value="ARAC-FAMILY TRANSCRIPTIONAL REGULATOR"/>
    <property type="match status" value="1"/>
</dbReference>
<protein>
    <submittedName>
        <fullName evidence="5">AraC-like DNA-binding protein</fullName>
    </submittedName>
</protein>
<keyword evidence="3" id="KW-0804">Transcription</keyword>
<proteinExistence type="predicted"/>
<name>A0AAE4BSD7_9BACT</name>
<dbReference type="GO" id="GO:0003700">
    <property type="term" value="F:DNA-binding transcription factor activity"/>
    <property type="evidence" value="ECO:0007669"/>
    <property type="project" value="InterPro"/>
</dbReference>
<dbReference type="SMART" id="SM00342">
    <property type="entry name" value="HTH_ARAC"/>
    <property type="match status" value="1"/>
</dbReference>
<dbReference type="InterPro" id="IPR018060">
    <property type="entry name" value="HTH_AraC"/>
</dbReference>
<dbReference type="PROSITE" id="PS01124">
    <property type="entry name" value="HTH_ARAC_FAMILY_2"/>
    <property type="match status" value="1"/>
</dbReference>
<dbReference type="InterPro" id="IPR009057">
    <property type="entry name" value="Homeodomain-like_sf"/>
</dbReference>
<dbReference type="AlphaFoldDB" id="A0AAE4BSD7"/>
<dbReference type="PANTHER" id="PTHR43280:SF32">
    <property type="entry name" value="TRANSCRIPTIONAL REGULATORY PROTEIN"/>
    <property type="match status" value="1"/>
</dbReference>
<dbReference type="Proteomes" id="UP001185092">
    <property type="component" value="Unassembled WGS sequence"/>
</dbReference>
<organism evidence="5 6">
    <name type="scientific">Aureibacter tunicatorum</name>
    <dbReference type="NCBI Taxonomy" id="866807"/>
    <lineage>
        <taxon>Bacteria</taxon>
        <taxon>Pseudomonadati</taxon>
        <taxon>Bacteroidota</taxon>
        <taxon>Cytophagia</taxon>
        <taxon>Cytophagales</taxon>
        <taxon>Persicobacteraceae</taxon>
        <taxon>Aureibacter</taxon>
    </lineage>
</organism>
<feature type="domain" description="HTH araC/xylS-type" evidence="4">
    <location>
        <begin position="200"/>
        <end position="301"/>
    </location>
</feature>
<accession>A0AAE4BSD7</accession>
<dbReference type="SUPFAM" id="SSF46689">
    <property type="entry name" value="Homeodomain-like"/>
    <property type="match status" value="1"/>
</dbReference>
<keyword evidence="1" id="KW-0805">Transcription regulation</keyword>
<dbReference type="Gene3D" id="1.10.10.60">
    <property type="entry name" value="Homeodomain-like"/>
    <property type="match status" value="2"/>
</dbReference>
<evidence type="ECO:0000256" key="2">
    <source>
        <dbReference type="ARBA" id="ARBA00023125"/>
    </source>
</evidence>
<dbReference type="GO" id="GO:0043565">
    <property type="term" value="F:sequence-specific DNA binding"/>
    <property type="evidence" value="ECO:0007669"/>
    <property type="project" value="InterPro"/>
</dbReference>
<keyword evidence="6" id="KW-1185">Reference proteome</keyword>
<gene>
    <name evidence="5" type="ORF">HNQ88_002699</name>
</gene>
<comment type="caution">
    <text evidence="5">The sequence shown here is derived from an EMBL/GenBank/DDBJ whole genome shotgun (WGS) entry which is preliminary data.</text>
</comment>
<evidence type="ECO:0000313" key="6">
    <source>
        <dbReference type="Proteomes" id="UP001185092"/>
    </source>
</evidence>
<reference evidence="5" key="1">
    <citation type="submission" date="2023-07" db="EMBL/GenBank/DDBJ databases">
        <title>Genomic Encyclopedia of Type Strains, Phase IV (KMG-IV): sequencing the most valuable type-strain genomes for metagenomic binning, comparative biology and taxonomic classification.</title>
        <authorList>
            <person name="Goeker M."/>
        </authorList>
    </citation>
    <scope>NUCLEOTIDE SEQUENCE</scope>
    <source>
        <strain evidence="5">DSM 26174</strain>
    </source>
</reference>
<evidence type="ECO:0000256" key="3">
    <source>
        <dbReference type="ARBA" id="ARBA00023163"/>
    </source>
</evidence>
<dbReference type="Pfam" id="PF12833">
    <property type="entry name" value="HTH_18"/>
    <property type="match status" value="1"/>
</dbReference>
<sequence>MKSILHVNSINELHKLMHYGKPKHPLISLMDLAKTQIDASENDTKIITNFYSITFKKIPNGTFLYGRKNCDYDEASLLCISPGQTITIKGIDKNWHMDGWGLFFHQDLIRNTFLMNKIEEYSFLGYNENESLHLSEHESDLLQKIINVIETEYQLNLDVYSRDIIVSNIEVLLNYCRRFYGRQFITRTSSNYETVGKFENYLKQYFTLDITKADGLPTVSYFADKLSLSASYLSDLLKQETGKSAKEHIHFKLIEVAKNRLLASNEPVSHIAYDLGFEQSQNFSRLFKQKTGYTPKEFRNTSE</sequence>
<evidence type="ECO:0000256" key="1">
    <source>
        <dbReference type="ARBA" id="ARBA00023015"/>
    </source>
</evidence>
<dbReference type="EMBL" id="JAVDQD010000003">
    <property type="protein sequence ID" value="MDR6239651.1"/>
    <property type="molecule type" value="Genomic_DNA"/>
</dbReference>
<evidence type="ECO:0000259" key="4">
    <source>
        <dbReference type="PROSITE" id="PS01124"/>
    </source>
</evidence>
<dbReference type="InterPro" id="IPR020449">
    <property type="entry name" value="Tscrpt_reg_AraC-type_HTH"/>
</dbReference>
<evidence type="ECO:0000313" key="5">
    <source>
        <dbReference type="EMBL" id="MDR6239651.1"/>
    </source>
</evidence>
<keyword evidence="2 5" id="KW-0238">DNA-binding</keyword>